<reference evidence="1 2" key="1">
    <citation type="submission" date="2011-04" db="EMBL/GenBank/DDBJ databases">
        <authorList>
            <person name="Rasko D."/>
            <person name="Redman J."/>
            <person name="Daugherty S.C."/>
            <person name="Tallon L."/>
            <person name="Sadzewicz L."/>
            <person name="Jones K."/>
            <person name="Santana-Cruz I."/>
            <person name="Liu X."/>
        </authorList>
    </citation>
    <scope>NUCLEOTIDE SEQUENCE [LARGE SCALE GENOMIC DNA]</scope>
    <source>
        <strain evidence="1 2">K-227</strain>
    </source>
</reference>
<accession>F5P2R5</accession>
<gene>
    <name evidence="1" type="ORF">SFK227_4807</name>
</gene>
<proteinExistence type="predicted"/>
<evidence type="ECO:0000313" key="1">
    <source>
        <dbReference type="EMBL" id="EGK32542.1"/>
    </source>
</evidence>
<dbReference type="EMBL" id="AFGY01000063">
    <property type="protein sequence ID" value="EGK32542.1"/>
    <property type="molecule type" value="Genomic_DNA"/>
</dbReference>
<dbReference type="Proteomes" id="UP000004520">
    <property type="component" value="Unassembled WGS sequence"/>
</dbReference>
<protein>
    <submittedName>
        <fullName evidence="1">Uncharacterized protein</fullName>
    </submittedName>
</protein>
<dbReference type="AlphaFoldDB" id="F5P2R5"/>
<organism evidence="1 2">
    <name type="scientific">Shigella flexneri K-227</name>
    <dbReference type="NCBI Taxonomy" id="766147"/>
    <lineage>
        <taxon>Bacteria</taxon>
        <taxon>Pseudomonadati</taxon>
        <taxon>Pseudomonadota</taxon>
        <taxon>Gammaproteobacteria</taxon>
        <taxon>Enterobacterales</taxon>
        <taxon>Enterobacteriaceae</taxon>
        <taxon>Shigella</taxon>
    </lineage>
</organism>
<evidence type="ECO:0000313" key="2">
    <source>
        <dbReference type="Proteomes" id="UP000004520"/>
    </source>
</evidence>
<comment type="caution">
    <text evidence="1">The sequence shown here is derived from an EMBL/GenBank/DDBJ whole genome shotgun (WGS) entry which is preliminary data.</text>
</comment>
<name>F5P2R5_SHIFL</name>
<sequence length="40" mass="4388">MNILIVVNLLEKNNLISYTIYRAARMLVTTKAVSPGPGVN</sequence>